<feature type="domain" description="NTF2" evidence="2">
    <location>
        <begin position="71"/>
        <end position="169"/>
    </location>
</feature>
<evidence type="ECO:0000259" key="2">
    <source>
        <dbReference type="PROSITE" id="PS50177"/>
    </source>
</evidence>
<dbReference type="InterPro" id="IPR032710">
    <property type="entry name" value="NTF2-like_dom_sf"/>
</dbReference>
<keyword evidence="1" id="KW-0694">RNA-binding</keyword>
<dbReference type="AlphaFoldDB" id="A0A8X7BP09"/>
<sequence length="169" mass="19342">MAEVTAVKIPPYNFLTQPGSPQRVPEAAFSVVRQLRLLYLKQHNHVLSESKDIVIEMPTPPSEHHESAQDVASYFVYFYYTHMNMNPQLLYKFYGDESSFVYSGLDQPGQKVQSIIGQKDIHECIMQMNIKDCHTKIRQVKGQKIRSDRLVVQVTGEFSNKGGLCAPFF</sequence>
<proteinExistence type="predicted"/>
<dbReference type="InterPro" id="IPR018222">
    <property type="entry name" value="Nuclear_transport_factor_2_euk"/>
</dbReference>
<dbReference type="GO" id="GO:0003729">
    <property type="term" value="F:mRNA binding"/>
    <property type="evidence" value="ECO:0007669"/>
    <property type="project" value="TreeGrafter"/>
</dbReference>
<accession>A0A8X7BP09</accession>
<dbReference type="InterPro" id="IPR002075">
    <property type="entry name" value="NTF2_dom"/>
</dbReference>
<dbReference type="PANTHER" id="PTHR10693">
    <property type="entry name" value="RAS GTPASE-ACTIVATING PROTEIN-BINDING PROTEIN"/>
    <property type="match status" value="1"/>
</dbReference>
<dbReference type="SUPFAM" id="SSF54427">
    <property type="entry name" value="NTF2-like"/>
    <property type="match status" value="1"/>
</dbReference>
<dbReference type="EMBL" id="BMAV01000818">
    <property type="protein sequence ID" value="GFY38385.1"/>
    <property type="molecule type" value="Genomic_DNA"/>
</dbReference>
<comment type="caution">
    <text evidence="3">The sequence shown here is derived from an EMBL/GenBank/DDBJ whole genome shotgun (WGS) entry which is preliminary data.</text>
</comment>
<dbReference type="Gene3D" id="3.10.450.50">
    <property type="match status" value="1"/>
</dbReference>
<name>A0A8X7BP09_9ARAC</name>
<dbReference type="PANTHER" id="PTHR10693:SF20">
    <property type="entry name" value="AT27578P"/>
    <property type="match status" value="1"/>
</dbReference>
<dbReference type="InterPro" id="IPR039539">
    <property type="entry name" value="Ras_GTPase_bind_prot"/>
</dbReference>
<gene>
    <name evidence="3" type="primary">X975_01182</name>
    <name evidence="3" type="ORF">TNIN_44531</name>
</gene>
<evidence type="ECO:0000313" key="4">
    <source>
        <dbReference type="Proteomes" id="UP000886998"/>
    </source>
</evidence>
<evidence type="ECO:0000256" key="1">
    <source>
        <dbReference type="ARBA" id="ARBA00022884"/>
    </source>
</evidence>
<dbReference type="Proteomes" id="UP000886998">
    <property type="component" value="Unassembled WGS sequence"/>
</dbReference>
<dbReference type="Pfam" id="PF02136">
    <property type="entry name" value="NTF2"/>
    <property type="match status" value="1"/>
</dbReference>
<protein>
    <recommendedName>
        <fullName evidence="2">NTF2 domain-containing protein</fullName>
    </recommendedName>
</protein>
<evidence type="ECO:0000313" key="3">
    <source>
        <dbReference type="EMBL" id="GFY38385.1"/>
    </source>
</evidence>
<dbReference type="PROSITE" id="PS50177">
    <property type="entry name" value="NTF2_DOMAIN"/>
    <property type="match status" value="1"/>
</dbReference>
<dbReference type="CDD" id="cd00780">
    <property type="entry name" value="NTF2"/>
    <property type="match status" value="1"/>
</dbReference>
<dbReference type="GO" id="GO:0005829">
    <property type="term" value="C:cytosol"/>
    <property type="evidence" value="ECO:0007669"/>
    <property type="project" value="TreeGrafter"/>
</dbReference>
<reference evidence="3" key="1">
    <citation type="submission" date="2020-08" db="EMBL/GenBank/DDBJ databases">
        <title>Multicomponent nature underlies the extraordinary mechanical properties of spider dragline silk.</title>
        <authorList>
            <person name="Kono N."/>
            <person name="Nakamura H."/>
            <person name="Mori M."/>
            <person name="Yoshida Y."/>
            <person name="Ohtoshi R."/>
            <person name="Malay A.D."/>
            <person name="Moran D.A.P."/>
            <person name="Tomita M."/>
            <person name="Numata K."/>
            <person name="Arakawa K."/>
        </authorList>
    </citation>
    <scope>NUCLEOTIDE SEQUENCE</scope>
</reference>
<keyword evidence="4" id="KW-1185">Reference proteome</keyword>
<dbReference type="OrthoDB" id="339151at2759"/>
<dbReference type="GO" id="GO:1990904">
    <property type="term" value="C:ribonucleoprotein complex"/>
    <property type="evidence" value="ECO:0007669"/>
    <property type="project" value="TreeGrafter"/>
</dbReference>
<organism evidence="3 4">
    <name type="scientific">Trichonephila inaurata madagascariensis</name>
    <dbReference type="NCBI Taxonomy" id="2747483"/>
    <lineage>
        <taxon>Eukaryota</taxon>
        <taxon>Metazoa</taxon>
        <taxon>Ecdysozoa</taxon>
        <taxon>Arthropoda</taxon>
        <taxon>Chelicerata</taxon>
        <taxon>Arachnida</taxon>
        <taxon>Araneae</taxon>
        <taxon>Araneomorphae</taxon>
        <taxon>Entelegynae</taxon>
        <taxon>Araneoidea</taxon>
        <taxon>Nephilidae</taxon>
        <taxon>Trichonephila</taxon>
        <taxon>Trichonephila inaurata</taxon>
    </lineage>
</organism>